<dbReference type="RefSeq" id="WP_311982432.1">
    <property type="nucleotide sequence ID" value="NZ_JARQAG010000043.1"/>
</dbReference>
<dbReference type="AlphaFoldDB" id="A0AAE4KVG1"/>
<name>A0AAE4KVG1_9STRE</name>
<proteinExistence type="predicted"/>
<protein>
    <submittedName>
        <fullName evidence="1">Uncharacterized protein</fullName>
    </submittedName>
</protein>
<evidence type="ECO:0000313" key="2">
    <source>
        <dbReference type="Proteomes" id="UP001180515"/>
    </source>
</evidence>
<dbReference type="Proteomes" id="UP001180515">
    <property type="component" value="Unassembled WGS sequence"/>
</dbReference>
<comment type="caution">
    <text evidence="1">The sequence shown here is derived from an EMBL/GenBank/DDBJ whole genome shotgun (WGS) entry which is preliminary data.</text>
</comment>
<sequence length="80" mass="9507">MKIGFFDLNMRDRAIILTKKNQVYDGVVYDIQENTYFIALQYKKGFPVTSNIILHESEIEYFEILEHNAIERGENPMKDF</sequence>
<gene>
    <name evidence="1" type="ORF">P7G31_11540</name>
</gene>
<evidence type="ECO:0000313" key="1">
    <source>
        <dbReference type="EMBL" id="MDT2732826.1"/>
    </source>
</evidence>
<accession>A0AAE4KVG1</accession>
<dbReference type="EMBL" id="JARQAG010000043">
    <property type="protein sequence ID" value="MDT2732826.1"/>
    <property type="molecule type" value="Genomic_DNA"/>
</dbReference>
<organism evidence="1 2">
    <name type="scientific">Streptococcus parauberis</name>
    <dbReference type="NCBI Taxonomy" id="1348"/>
    <lineage>
        <taxon>Bacteria</taxon>
        <taxon>Bacillati</taxon>
        <taxon>Bacillota</taxon>
        <taxon>Bacilli</taxon>
        <taxon>Lactobacillales</taxon>
        <taxon>Streptococcaceae</taxon>
        <taxon>Streptococcus</taxon>
    </lineage>
</organism>
<reference evidence="1" key="1">
    <citation type="submission" date="2023-03" db="EMBL/GenBank/DDBJ databases">
        <authorList>
            <person name="Shen W."/>
            <person name="Cai J."/>
        </authorList>
    </citation>
    <scope>NUCLEOTIDE SEQUENCE</scope>
    <source>
        <strain evidence="1">P82-2</strain>
    </source>
</reference>